<dbReference type="Proteomes" id="UP000199054">
    <property type="component" value="Unassembled WGS sequence"/>
</dbReference>
<dbReference type="EMBL" id="FODE01000008">
    <property type="protein sequence ID" value="SEN51823.1"/>
    <property type="molecule type" value="Genomic_DNA"/>
</dbReference>
<sequence length="131" mass="15218">MAEYLGYEKIDGECVGGRSVFRGELPVVGPVSKLLVDSTLARSGFFRFDAQGVRFQKHRLDSVAKVFNINVLPNADLMSGEIMIDYIDETVERLLKYWDGPDPWTLCDEVEARRREEMKRVFEELESRRRR</sequence>
<dbReference type="STRING" id="34002.SAMN04489859_1008143"/>
<organism evidence="1 2">
    <name type="scientific">Paracoccus alcaliphilus</name>
    <dbReference type="NCBI Taxonomy" id="34002"/>
    <lineage>
        <taxon>Bacteria</taxon>
        <taxon>Pseudomonadati</taxon>
        <taxon>Pseudomonadota</taxon>
        <taxon>Alphaproteobacteria</taxon>
        <taxon>Rhodobacterales</taxon>
        <taxon>Paracoccaceae</taxon>
        <taxon>Paracoccus</taxon>
    </lineage>
</organism>
<reference evidence="1 2" key="1">
    <citation type="submission" date="2016-10" db="EMBL/GenBank/DDBJ databases">
        <authorList>
            <person name="de Groot N.N."/>
        </authorList>
    </citation>
    <scope>NUCLEOTIDE SEQUENCE [LARGE SCALE GENOMIC DNA]</scope>
    <source>
        <strain evidence="1 2">DSM 8512</strain>
    </source>
</reference>
<protein>
    <submittedName>
        <fullName evidence="1">Uncharacterized protein</fullName>
    </submittedName>
</protein>
<keyword evidence="2" id="KW-1185">Reference proteome</keyword>
<dbReference type="AlphaFoldDB" id="A0A1H8H6F2"/>
<evidence type="ECO:0000313" key="2">
    <source>
        <dbReference type="Proteomes" id="UP000199054"/>
    </source>
</evidence>
<gene>
    <name evidence="1" type="ORF">SAMN04489859_1008143</name>
</gene>
<evidence type="ECO:0000313" key="1">
    <source>
        <dbReference type="EMBL" id="SEN51823.1"/>
    </source>
</evidence>
<proteinExistence type="predicted"/>
<name>A0A1H8H6F2_9RHOB</name>
<accession>A0A1H8H6F2</accession>